<evidence type="ECO:0000256" key="8">
    <source>
        <dbReference type="ARBA" id="ARBA00023033"/>
    </source>
</evidence>
<accession>A0A0D2NY57</accession>
<proteinExistence type="inferred from homology"/>
<dbReference type="AlphaFoldDB" id="A0A0D2NY57"/>
<sequence length="510" mass="56507">MQTHDIALIAVIITANWYIFKYVLYSSRKRLPPGPRALPIIGNAHQMPVKAPWTVFSEWNSTYGEIIYLNIIGQPVVVVNSSKIAKDLLDKRSSIYSDRPVSIMCGQLVGFGPAYAMQNYGEKFRKQRRMVSQGFSVAKVPQYHGLQEKEGAILINNLLKSPGSLFSEVQLRVGVVILRIIYGYSAKLATDKLLTNAMEMMEIFNKTAQPGNFLVDVIPSLKYLPRWMPGSGFLDLADAWRANVSNTARTAYNWCKDNMESGEAEVPNLLGNIMQEAGHEPSLEERENFTWAAVGTLGGGLDTSSSATLSFMMAMIMYPEVQKKAQAELDAVIGTERLPRISDRAHLPYTRSVVAELLRWASIGPLGLPHTLREDDVYEGYHLSKGTIVIANIWHMLHDPEIYDSPMEFIPERFNGDDAEMAKVSDLVFGFGRRLCPGKNFAEGTLFANISTALATCRMLPGKNEKGEVVLPNNAYTTGITSFPEPYTINLLPRSAQAAALLAEASVTAE</sequence>
<gene>
    <name evidence="12" type="ORF">HYPSUDRAFT_220871</name>
</gene>
<dbReference type="PANTHER" id="PTHR46300:SF7">
    <property type="entry name" value="P450, PUTATIVE (EUROFUNG)-RELATED"/>
    <property type="match status" value="1"/>
</dbReference>
<keyword evidence="7 9" id="KW-0408">Iron</keyword>
<keyword evidence="11" id="KW-0472">Membrane</keyword>
<dbReference type="STRING" id="945553.A0A0D2NY57"/>
<dbReference type="InterPro" id="IPR036396">
    <property type="entry name" value="Cyt_P450_sf"/>
</dbReference>
<reference evidence="13" key="1">
    <citation type="submission" date="2014-04" db="EMBL/GenBank/DDBJ databases">
        <title>Evolutionary Origins and Diversification of the Mycorrhizal Mutualists.</title>
        <authorList>
            <consortium name="DOE Joint Genome Institute"/>
            <consortium name="Mycorrhizal Genomics Consortium"/>
            <person name="Kohler A."/>
            <person name="Kuo A."/>
            <person name="Nagy L.G."/>
            <person name="Floudas D."/>
            <person name="Copeland A."/>
            <person name="Barry K.W."/>
            <person name="Cichocki N."/>
            <person name="Veneault-Fourrey C."/>
            <person name="LaButti K."/>
            <person name="Lindquist E.A."/>
            <person name="Lipzen A."/>
            <person name="Lundell T."/>
            <person name="Morin E."/>
            <person name="Murat C."/>
            <person name="Riley R."/>
            <person name="Ohm R."/>
            <person name="Sun H."/>
            <person name="Tunlid A."/>
            <person name="Henrissat B."/>
            <person name="Grigoriev I.V."/>
            <person name="Hibbett D.S."/>
            <person name="Martin F."/>
        </authorList>
    </citation>
    <scope>NUCLEOTIDE SEQUENCE [LARGE SCALE GENOMIC DNA]</scope>
    <source>
        <strain evidence="13">FD-334 SS-4</strain>
    </source>
</reference>
<keyword evidence="4 9" id="KW-0349">Heme</keyword>
<feature type="binding site" description="axial binding residue" evidence="9">
    <location>
        <position position="436"/>
    </location>
    <ligand>
        <name>heme</name>
        <dbReference type="ChEBI" id="CHEBI:30413"/>
    </ligand>
    <ligandPart>
        <name>Fe</name>
        <dbReference type="ChEBI" id="CHEBI:18248"/>
    </ligandPart>
</feature>
<dbReference type="InterPro" id="IPR001128">
    <property type="entry name" value="Cyt_P450"/>
</dbReference>
<keyword evidence="8 10" id="KW-0503">Monooxygenase</keyword>
<dbReference type="Pfam" id="PF00067">
    <property type="entry name" value="p450"/>
    <property type="match status" value="1"/>
</dbReference>
<dbReference type="EMBL" id="KN817744">
    <property type="protein sequence ID" value="KJA13410.1"/>
    <property type="molecule type" value="Genomic_DNA"/>
</dbReference>
<evidence type="ECO:0000313" key="13">
    <source>
        <dbReference type="Proteomes" id="UP000054270"/>
    </source>
</evidence>
<dbReference type="PROSITE" id="PS00086">
    <property type="entry name" value="CYTOCHROME_P450"/>
    <property type="match status" value="1"/>
</dbReference>
<evidence type="ECO:0000256" key="7">
    <source>
        <dbReference type="ARBA" id="ARBA00023004"/>
    </source>
</evidence>
<comment type="cofactor">
    <cofactor evidence="1 9">
        <name>heme</name>
        <dbReference type="ChEBI" id="CHEBI:30413"/>
    </cofactor>
</comment>
<dbReference type="OMA" id="ATEPGMW"/>
<dbReference type="PANTHER" id="PTHR46300">
    <property type="entry name" value="P450, PUTATIVE (EUROFUNG)-RELATED-RELATED"/>
    <property type="match status" value="1"/>
</dbReference>
<protein>
    <recommendedName>
        <fullName evidence="14">Cytochrome P450</fullName>
    </recommendedName>
</protein>
<evidence type="ECO:0000256" key="5">
    <source>
        <dbReference type="ARBA" id="ARBA00022723"/>
    </source>
</evidence>
<comment type="pathway">
    <text evidence="2">Secondary metabolite biosynthesis.</text>
</comment>
<evidence type="ECO:0000256" key="9">
    <source>
        <dbReference type="PIRSR" id="PIRSR602401-1"/>
    </source>
</evidence>
<evidence type="ECO:0000256" key="1">
    <source>
        <dbReference type="ARBA" id="ARBA00001971"/>
    </source>
</evidence>
<dbReference type="PRINTS" id="PR00463">
    <property type="entry name" value="EP450I"/>
</dbReference>
<evidence type="ECO:0008006" key="14">
    <source>
        <dbReference type="Google" id="ProtNLM"/>
    </source>
</evidence>
<keyword evidence="5 9" id="KW-0479">Metal-binding</keyword>
<feature type="transmembrane region" description="Helical" evidence="11">
    <location>
        <begin position="6"/>
        <end position="24"/>
    </location>
</feature>
<dbReference type="GO" id="GO:0004497">
    <property type="term" value="F:monooxygenase activity"/>
    <property type="evidence" value="ECO:0007669"/>
    <property type="project" value="UniProtKB-KW"/>
</dbReference>
<keyword evidence="11" id="KW-1133">Transmembrane helix</keyword>
<evidence type="ECO:0000256" key="4">
    <source>
        <dbReference type="ARBA" id="ARBA00022617"/>
    </source>
</evidence>
<dbReference type="CDD" id="cd11065">
    <property type="entry name" value="CYP64-like"/>
    <property type="match status" value="1"/>
</dbReference>
<comment type="similarity">
    <text evidence="3 10">Belongs to the cytochrome P450 family.</text>
</comment>
<dbReference type="Gene3D" id="1.10.630.10">
    <property type="entry name" value="Cytochrome P450"/>
    <property type="match status" value="1"/>
</dbReference>
<dbReference type="SUPFAM" id="SSF48264">
    <property type="entry name" value="Cytochrome P450"/>
    <property type="match status" value="1"/>
</dbReference>
<name>A0A0D2NY57_HYPSF</name>
<dbReference type="GO" id="GO:0016705">
    <property type="term" value="F:oxidoreductase activity, acting on paired donors, with incorporation or reduction of molecular oxygen"/>
    <property type="evidence" value="ECO:0007669"/>
    <property type="project" value="InterPro"/>
</dbReference>
<evidence type="ECO:0000256" key="6">
    <source>
        <dbReference type="ARBA" id="ARBA00023002"/>
    </source>
</evidence>
<organism evidence="12 13">
    <name type="scientific">Hypholoma sublateritium (strain FD-334 SS-4)</name>
    <dbReference type="NCBI Taxonomy" id="945553"/>
    <lineage>
        <taxon>Eukaryota</taxon>
        <taxon>Fungi</taxon>
        <taxon>Dikarya</taxon>
        <taxon>Basidiomycota</taxon>
        <taxon>Agaricomycotina</taxon>
        <taxon>Agaricomycetes</taxon>
        <taxon>Agaricomycetidae</taxon>
        <taxon>Agaricales</taxon>
        <taxon>Agaricineae</taxon>
        <taxon>Strophariaceae</taxon>
        <taxon>Hypholoma</taxon>
    </lineage>
</organism>
<dbReference type="OrthoDB" id="2789670at2759"/>
<evidence type="ECO:0000256" key="2">
    <source>
        <dbReference type="ARBA" id="ARBA00005179"/>
    </source>
</evidence>
<dbReference type="GO" id="GO:0005506">
    <property type="term" value="F:iron ion binding"/>
    <property type="evidence" value="ECO:0007669"/>
    <property type="project" value="InterPro"/>
</dbReference>
<dbReference type="InterPro" id="IPR050364">
    <property type="entry name" value="Cytochrome_P450_fung"/>
</dbReference>
<evidence type="ECO:0000256" key="11">
    <source>
        <dbReference type="SAM" id="Phobius"/>
    </source>
</evidence>
<dbReference type="Proteomes" id="UP000054270">
    <property type="component" value="Unassembled WGS sequence"/>
</dbReference>
<keyword evidence="6 10" id="KW-0560">Oxidoreductase</keyword>
<dbReference type="GO" id="GO:0020037">
    <property type="term" value="F:heme binding"/>
    <property type="evidence" value="ECO:0007669"/>
    <property type="project" value="InterPro"/>
</dbReference>
<evidence type="ECO:0000256" key="3">
    <source>
        <dbReference type="ARBA" id="ARBA00010617"/>
    </source>
</evidence>
<dbReference type="InterPro" id="IPR002401">
    <property type="entry name" value="Cyt_P450_E_grp-I"/>
</dbReference>
<dbReference type="InterPro" id="IPR017972">
    <property type="entry name" value="Cyt_P450_CS"/>
</dbReference>
<keyword evidence="13" id="KW-1185">Reference proteome</keyword>
<evidence type="ECO:0000313" key="12">
    <source>
        <dbReference type="EMBL" id="KJA13410.1"/>
    </source>
</evidence>
<keyword evidence="11" id="KW-0812">Transmembrane</keyword>
<evidence type="ECO:0000256" key="10">
    <source>
        <dbReference type="RuleBase" id="RU000461"/>
    </source>
</evidence>